<dbReference type="Gene3D" id="3.30.300.20">
    <property type="match status" value="1"/>
</dbReference>
<sequence>MEDKHSYKVSLKWDEGRKGIMEAPGLEQKITVVTPPEFDNGIAGFWSPEHLYTASVLSCFMTTFLAIAEYSKLEFQDFDCTADGIMEKVEKRFQMTEVNLKATLKISDPDKKDKAERILEKSEAACLISNSIKTKVNLESTIVS</sequence>
<protein>
    <submittedName>
        <fullName evidence="1">OsmC family protein</fullName>
    </submittedName>
</protein>
<reference evidence="1 2" key="1">
    <citation type="submission" date="2020-02" db="EMBL/GenBank/DDBJ databases">
        <title>Out from the shadows clarifying the taxonomy of the family Cryomorphaceae and related taxa by utilizing the GTDB taxonomic framework.</title>
        <authorList>
            <person name="Bowman J.P."/>
        </authorList>
    </citation>
    <scope>NUCLEOTIDE SEQUENCE [LARGE SCALE GENOMIC DNA]</scope>
    <source>
        <strain evidence="1 2">QSSC 1-22</strain>
    </source>
</reference>
<proteinExistence type="predicted"/>
<dbReference type="InterPro" id="IPR003718">
    <property type="entry name" value="OsmC/Ohr_fam"/>
</dbReference>
<dbReference type="Pfam" id="PF02566">
    <property type="entry name" value="OsmC"/>
    <property type="match status" value="1"/>
</dbReference>
<dbReference type="RefSeq" id="WP_163282986.1">
    <property type="nucleotide sequence ID" value="NZ_JAAGVY010000002.1"/>
</dbReference>
<dbReference type="SUPFAM" id="SSF82784">
    <property type="entry name" value="OsmC-like"/>
    <property type="match status" value="1"/>
</dbReference>
<dbReference type="InterPro" id="IPR052707">
    <property type="entry name" value="OsmC_Ohr_Peroxiredoxin"/>
</dbReference>
<keyword evidence="2" id="KW-1185">Reference proteome</keyword>
<dbReference type="InterPro" id="IPR036102">
    <property type="entry name" value="OsmC/Ohrsf"/>
</dbReference>
<dbReference type="EMBL" id="JAAGVY010000002">
    <property type="protein sequence ID" value="NEN22269.1"/>
    <property type="molecule type" value="Genomic_DNA"/>
</dbReference>
<dbReference type="PANTHER" id="PTHR42830:SF2">
    <property type="entry name" value="OSMC_OHR FAMILY PROTEIN"/>
    <property type="match status" value="1"/>
</dbReference>
<evidence type="ECO:0000313" key="1">
    <source>
        <dbReference type="EMBL" id="NEN22269.1"/>
    </source>
</evidence>
<dbReference type="InterPro" id="IPR015946">
    <property type="entry name" value="KH_dom-like_a/b"/>
</dbReference>
<dbReference type="AlphaFoldDB" id="A0A7K3WKV6"/>
<accession>A0A7K3WKV6</accession>
<organism evidence="1 2">
    <name type="scientific">Cryomorpha ignava</name>
    <dbReference type="NCBI Taxonomy" id="101383"/>
    <lineage>
        <taxon>Bacteria</taxon>
        <taxon>Pseudomonadati</taxon>
        <taxon>Bacteroidota</taxon>
        <taxon>Flavobacteriia</taxon>
        <taxon>Flavobacteriales</taxon>
        <taxon>Cryomorphaceae</taxon>
        <taxon>Cryomorpha</taxon>
    </lineage>
</organism>
<comment type="caution">
    <text evidence="1">The sequence shown here is derived from an EMBL/GenBank/DDBJ whole genome shotgun (WGS) entry which is preliminary data.</text>
</comment>
<name>A0A7K3WKV6_9FLAO</name>
<dbReference type="PANTHER" id="PTHR42830">
    <property type="entry name" value="OSMOTICALLY INDUCIBLE FAMILY PROTEIN"/>
    <property type="match status" value="1"/>
</dbReference>
<gene>
    <name evidence="1" type="ORF">G3O08_01965</name>
</gene>
<evidence type="ECO:0000313" key="2">
    <source>
        <dbReference type="Proteomes" id="UP000486602"/>
    </source>
</evidence>
<dbReference type="Proteomes" id="UP000486602">
    <property type="component" value="Unassembled WGS sequence"/>
</dbReference>